<keyword evidence="2" id="KW-1185">Reference proteome</keyword>
<reference evidence="2" key="1">
    <citation type="journal article" date="2019" name="Int. J. Syst. Evol. Microbiol.">
        <title>The Global Catalogue of Microorganisms (GCM) 10K type strain sequencing project: providing services to taxonomists for standard genome sequencing and annotation.</title>
        <authorList>
            <consortium name="The Broad Institute Genomics Platform"/>
            <consortium name="The Broad Institute Genome Sequencing Center for Infectious Disease"/>
            <person name="Wu L."/>
            <person name="Ma J."/>
        </authorList>
    </citation>
    <scope>NUCLEOTIDE SEQUENCE [LARGE SCALE GENOMIC DNA]</scope>
    <source>
        <strain evidence="2">CCUG 59858</strain>
    </source>
</reference>
<sequence>MPADSAKKTLEKYNHRQYERFLVSSDEELRLPKVSPAPGFSASKKLDVYTKIRPIHNSPHCVNFIRKNGEPHSFVWQTTAAQLKKGVRWGIIKPESITGKVIASLGQYHILAHERVAKGIISNTQSLKLKLVKLAQRRMEALEALESLANKSNTLEKYDKVFDNYIRSLEAISQNIDRQFAAENPAIINSAVKQQIRDDLQQDISRARSYLKALKDGQVSLKECNRSRGQHSIVEFVKQQMMQNLYELQGINQDLSFSRKRNFTLTRGELNDCIEDARKEIDDHRADPRNAVTRKHHGVFSKNDDDLVTYDFSHDNLTPARERQVLLGISFIEKWDKVVGNTVQSGNKEEALTPIKATRWQTHRNFKAFAKSVGYFLLNTLKSAFDNTRTWEEEAWSDSDFHLFAAKLRAYATPNAPMWKKPATFIKQFAFAIQDIFRGVRDAGAKLVISLPIEVLHDWASSKAPEDFNKVAETANKKISEIETTEQKYLDEIFSKIPDYSPPALSPAQSTLARTDYTLTAGEQNDILTSAVRGLTGFFSFFTHSYYGKDPVGGLLFTTGYLIGVGAIFMPGLTASLFGAGYVSWFNNFSFAMGSSKMGAAVAGGSTQAQIFASLSDLVNNGPSSATVSAVTQLAEDPLTYGSYLAAAYGLGYVLANGVAGYPIPWLSKTLSEDLGSAPETGYLFIGLKFALITYEALEEHTQKPYRVVKLSYDGKEIDLKDFHKSEHRQLAQKMALASWLTLNTAHLPKLDTHTLFAIEQQIDTLFTYKEAASLKKLLYPASARENSIAVQLFYIPLAYIPTIARVGLSLLLGVAALIMGRPHPARPIERAVNTLTEKTAKDISRAFVAASETAHFMFVLGSSNFKALAFTINMAIGRVAGLFDSRVAHAMHNGFAKVHISFRTLGEFLYPARMLKKVVDAHPAHTIIETERSYKKILKSLPQQKAEHDIEQVKQEQERLVVKYPAGDEPVLDVPKYNTEVTAAVGISL</sequence>
<dbReference type="Proteomes" id="UP001595758">
    <property type="component" value="Unassembled WGS sequence"/>
</dbReference>
<proteinExistence type="predicted"/>
<dbReference type="RefSeq" id="WP_382341543.1">
    <property type="nucleotide sequence ID" value="NZ_JBHSAB010000004.1"/>
</dbReference>
<name>A0ABV8CDF9_9GAMM</name>
<organism evidence="1 2">
    <name type="scientific">Legionella dresdenensis</name>
    <dbReference type="NCBI Taxonomy" id="450200"/>
    <lineage>
        <taxon>Bacteria</taxon>
        <taxon>Pseudomonadati</taxon>
        <taxon>Pseudomonadota</taxon>
        <taxon>Gammaproteobacteria</taxon>
        <taxon>Legionellales</taxon>
        <taxon>Legionellaceae</taxon>
        <taxon>Legionella</taxon>
    </lineage>
</organism>
<dbReference type="EMBL" id="JBHSAB010000004">
    <property type="protein sequence ID" value="MFC3908350.1"/>
    <property type="molecule type" value="Genomic_DNA"/>
</dbReference>
<protein>
    <recommendedName>
        <fullName evidence="3">Coiled-coil protein</fullName>
    </recommendedName>
</protein>
<gene>
    <name evidence="1" type="ORF">ACFORL_04580</name>
</gene>
<evidence type="ECO:0000313" key="1">
    <source>
        <dbReference type="EMBL" id="MFC3908350.1"/>
    </source>
</evidence>
<comment type="caution">
    <text evidence="1">The sequence shown here is derived from an EMBL/GenBank/DDBJ whole genome shotgun (WGS) entry which is preliminary data.</text>
</comment>
<evidence type="ECO:0000313" key="2">
    <source>
        <dbReference type="Proteomes" id="UP001595758"/>
    </source>
</evidence>
<accession>A0ABV8CDF9</accession>
<evidence type="ECO:0008006" key="3">
    <source>
        <dbReference type="Google" id="ProtNLM"/>
    </source>
</evidence>